<sequence length="298" mass="33279">MNLFSKILFTALCFLFSIMSKAVTVQDSQGTFTLDYVPKRIVVLEFSFVDALASINARPIGIADDKDKTRIIKQIKDIIGDWQSVGTRSQPSLEVIASLNPDLIIADFDRHAVIYEDLNKIAPTLILPSRRVVYEKNIEAATVIGKVLGKDKEMQARLAQHKDIMAGFAKQLPQNIEVQFGVAQENYISMHPGKSYVGSVIQSLGIATPAFIKDQKASVHTGLEQLLAINPQYLIIGHYSNKDIVNIWENEYLWGLLRAVQNKQVYHTNDPNVWSRARGTMAAEVIAQELVRILGKEG</sequence>
<accession>A0ABR8NY80</accession>
<dbReference type="Pfam" id="PF01497">
    <property type="entry name" value="Peripla_BP_2"/>
    <property type="match status" value="1"/>
</dbReference>
<feature type="signal peptide" evidence="6">
    <location>
        <begin position="1"/>
        <end position="22"/>
    </location>
</feature>
<dbReference type="NCBIfam" id="NF008501">
    <property type="entry name" value="PRK11411.1"/>
    <property type="match status" value="1"/>
</dbReference>
<dbReference type="CDD" id="cd01146">
    <property type="entry name" value="FhuD"/>
    <property type="match status" value="1"/>
</dbReference>
<evidence type="ECO:0000313" key="8">
    <source>
        <dbReference type="EMBL" id="MBD5770990.1"/>
    </source>
</evidence>
<evidence type="ECO:0000256" key="3">
    <source>
        <dbReference type="ARBA" id="ARBA00022448"/>
    </source>
</evidence>
<dbReference type="EMBL" id="JACYFC010000002">
    <property type="protein sequence ID" value="MBD5770990.1"/>
    <property type="molecule type" value="Genomic_DNA"/>
</dbReference>
<reference evidence="8 9" key="1">
    <citation type="submission" date="2020-09" db="EMBL/GenBank/DDBJ databases">
        <title>Marinomonas sp. nov., isolated from the cysticercosis algae of Qingdao, China.</title>
        <authorList>
            <person name="Sun X."/>
        </authorList>
    </citation>
    <scope>NUCLEOTIDE SEQUENCE [LARGE SCALE GENOMIC DNA]</scope>
    <source>
        <strain evidence="8 9">SM2066</strain>
    </source>
</reference>
<protein>
    <submittedName>
        <fullName evidence="8">ABC transporter substrate-binding protein</fullName>
    </submittedName>
</protein>
<evidence type="ECO:0000256" key="2">
    <source>
        <dbReference type="ARBA" id="ARBA00008814"/>
    </source>
</evidence>
<dbReference type="InterPro" id="IPR002491">
    <property type="entry name" value="ABC_transptr_periplasmic_BD"/>
</dbReference>
<comment type="similarity">
    <text evidence="2">Belongs to the bacterial solute-binding protein 8 family.</text>
</comment>
<comment type="subcellular location">
    <subcellularLocation>
        <location evidence="1">Cell envelope</location>
    </subcellularLocation>
</comment>
<dbReference type="Proteomes" id="UP000604161">
    <property type="component" value="Unassembled WGS sequence"/>
</dbReference>
<evidence type="ECO:0000256" key="6">
    <source>
        <dbReference type="SAM" id="SignalP"/>
    </source>
</evidence>
<feature type="chain" id="PRO_5045833203" evidence="6">
    <location>
        <begin position="23"/>
        <end position="298"/>
    </location>
</feature>
<comment type="caution">
    <text evidence="8">The sequence shown here is derived from an EMBL/GenBank/DDBJ whole genome shotgun (WGS) entry which is preliminary data.</text>
</comment>
<evidence type="ECO:0000313" key="9">
    <source>
        <dbReference type="Proteomes" id="UP000604161"/>
    </source>
</evidence>
<keyword evidence="5 6" id="KW-0732">Signal</keyword>
<keyword evidence="4" id="KW-0408">Iron</keyword>
<organism evidence="8 9">
    <name type="scientific">Marinomonas colpomeniae</name>
    <dbReference type="NCBI Taxonomy" id="2774408"/>
    <lineage>
        <taxon>Bacteria</taxon>
        <taxon>Pseudomonadati</taxon>
        <taxon>Pseudomonadota</taxon>
        <taxon>Gammaproteobacteria</taxon>
        <taxon>Oceanospirillales</taxon>
        <taxon>Oceanospirillaceae</taxon>
        <taxon>Marinomonas</taxon>
    </lineage>
</organism>
<dbReference type="Gene3D" id="3.40.50.1980">
    <property type="entry name" value="Nitrogenase molybdenum iron protein domain"/>
    <property type="match status" value="2"/>
</dbReference>
<dbReference type="PANTHER" id="PTHR30532">
    <property type="entry name" value="IRON III DICITRATE-BINDING PERIPLASMIC PROTEIN"/>
    <property type="match status" value="1"/>
</dbReference>
<proteinExistence type="inferred from homology"/>
<dbReference type="PANTHER" id="PTHR30532:SF29">
    <property type="entry name" value="FE(3+) DICITRATE-BINDING PERIPLASMIC PROTEIN"/>
    <property type="match status" value="1"/>
</dbReference>
<dbReference type="InterPro" id="IPR051313">
    <property type="entry name" value="Bact_iron-sidero_bind"/>
</dbReference>
<evidence type="ECO:0000256" key="1">
    <source>
        <dbReference type="ARBA" id="ARBA00004196"/>
    </source>
</evidence>
<keyword evidence="3" id="KW-0813">Transport</keyword>
<dbReference type="PROSITE" id="PS50983">
    <property type="entry name" value="FE_B12_PBP"/>
    <property type="match status" value="1"/>
</dbReference>
<evidence type="ECO:0000256" key="5">
    <source>
        <dbReference type="ARBA" id="ARBA00022729"/>
    </source>
</evidence>
<keyword evidence="4" id="KW-0410">Iron transport</keyword>
<keyword evidence="4" id="KW-0406">Ion transport</keyword>
<evidence type="ECO:0000256" key="4">
    <source>
        <dbReference type="ARBA" id="ARBA00022496"/>
    </source>
</evidence>
<dbReference type="SUPFAM" id="SSF53807">
    <property type="entry name" value="Helical backbone' metal receptor"/>
    <property type="match status" value="1"/>
</dbReference>
<evidence type="ECO:0000259" key="7">
    <source>
        <dbReference type="PROSITE" id="PS50983"/>
    </source>
</evidence>
<name>A0ABR8NY80_9GAMM</name>
<feature type="domain" description="Fe/B12 periplasmic-binding" evidence="7">
    <location>
        <begin position="40"/>
        <end position="298"/>
    </location>
</feature>
<dbReference type="RefSeq" id="WP_191594349.1">
    <property type="nucleotide sequence ID" value="NZ_JACYFC010000002.1"/>
</dbReference>
<keyword evidence="9" id="KW-1185">Reference proteome</keyword>
<gene>
    <name evidence="8" type="ORF">IF202_07980</name>
</gene>